<protein>
    <submittedName>
        <fullName evidence="11">Glycerol-3-phosphate dehydrogenase/oxidase</fullName>
        <ecNumber evidence="11">1.-.-.-</ecNumber>
    </submittedName>
</protein>
<keyword evidence="6 11" id="KW-0560">Oxidoreductase</keyword>
<dbReference type="InterPro" id="IPR000447">
    <property type="entry name" value="G3P_DH_FAD-dep"/>
</dbReference>
<evidence type="ECO:0000256" key="2">
    <source>
        <dbReference type="ARBA" id="ARBA00007330"/>
    </source>
</evidence>
<gene>
    <name evidence="11" type="ORF">WMO13_02575</name>
</gene>
<dbReference type="PANTHER" id="PTHR11985:SF35">
    <property type="entry name" value="ANAEROBIC GLYCEROL-3-PHOSPHATE DEHYDROGENASE SUBUNIT A"/>
    <property type="match status" value="1"/>
</dbReference>
<evidence type="ECO:0000256" key="4">
    <source>
        <dbReference type="ARBA" id="ARBA00022798"/>
    </source>
</evidence>
<evidence type="ECO:0000256" key="3">
    <source>
        <dbReference type="ARBA" id="ARBA00022630"/>
    </source>
</evidence>
<dbReference type="InterPro" id="IPR036188">
    <property type="entry name" value="FAD/NAD-bd_sf"/>
</dbReference>
<feature type="region of interest" description="Disordered" evidence="7">
    <location>
        <begin position="593"/>
        <end position="621"/>
    </location>
</feature>
<name>A0ABZ3C0Z1_9GAMM</name>
<dbReference type="EC" id="1.-.-.-" evidence="11"/>
<evidence type="ECO:0000313" key="11">
    <source>
        <dbReference type="EMBL" id="WZW88284.1"/>
    </source>
</evidence>
<dbReference type="SUPFAM" id="SSF51905">
    <property type="entry name" value="FAD/NAD(P)-binding domain"/>
    <property type="match status" value="1"/>
</dbReference>
<evidence type="ECO:0000256" key="8">
    <source>
        <dbReference type="SAM" id="Phobius"/>
    </source>
</evidence>
<keyword evidence="3" id="KW-0285">Flavoprotein</keyword>
<accession>A0ABZ3C0Z1</accession>
<feature type="domain" description="Alpha-glycerophosphate oxidase C-terminal" evidence="10">
    <location>
        <begin position="438"/>
        <end position="565"/>
    </location>
</feature>
<comment type="similarity">
    <text evidence="2">Belongs to the FAD-dependent glycerol-3-phosphate dehydrogenase family.</text>
</comment>
<feature type="domain" description="FAD dependent oxidoreductase" evidence="9">
    <location>
        <begin position="21"/>
        <end position="385"/>
    </location>
</feature>
<evidence type="ECO:0000256" key="6">
    <source>
        <dbReference type="ARBA" id="ARBA00023002"/>
    </source>
</evidence>
<dbReference type="GO" id="GO:0016491">
    <property type="term" value="F:oxidoreductase activity"/>
    <property type="evidence" value="ECO:0007669"/>
    <property type="project" value="UniProtKB-KW"/>
</dbReference>
<evidence type="ECO:0000313" key="12">
    <source>
        <dbReference type="Proteomes" id="UP001449178"/>
    </source>
</evidence>
<evidence type="ECO:0000256" key="1">
    <source>
        <dbReference type="ARBA" id="ARBA00001974"/>
    </source>
</evidence>
<dbReference type="PRINTS" id="PR01001">
    <property type="entry name" value="FADG3PDH"/>
</dbReference>
<reference evidence="11 12" key="1">
    <citation type="submission" date="2024-03" db="EMBL/GenBank/DDBJ databases">
        <title>Complete Genome Sequence and Annotation of Ignatzschineria larvae DSM 13226.</title>
        <authorList>
            <person name="Cantrell E."/>
            <person name="Burcham Z.M."/>
        </authorList>
    </citation>
    <scope>NUCLEOTIDE SEQUENCE [LARGE SCALE GENOMIC DNA]</scope>
    <source>
        <strain evidence="11 12">DSM 13226</strain>
    </source>
</reference>
<comment type="cofactor">
    <cofactor evidence="1">
        <name>FAD</name>
        <dbReference type="ChEBI" id="CHEBI:57692"/>
    </cofactor>
</comment>
<dbReference type="Proteomes" id="UP001449178">
    <property type="component" value="Chromosome"/>
</dbReference>
<dbReference type="InterPro" id="IPR038299">
    <property type="entry name" value="DAO_C_sf"/>
</dbReference>
<keyword evidence="8" id="KW-1133">Transmembrane helix</keyword>
<keyword evidence="4" id="KW-0319">Glycerol metabolism</keyword>
<evidence type="ECO:0000256" key="7">
    <source>
        <dbReference type="SAM" id="MobiDB-lite"/>
    </source>
</evidence>
<dbReference type="PANTHER" id="PTHR11985">
    <property type="entry name" value="GLYCEROL-3-PHOSPHATE DEHYDROGENASE"/>
    <property type="match status" value="1"/>
</dbReference>
<proteinExistence type="inferred from homology"/>
<dbReference type="InterPro" id="IPR031656">
    <property type="entry name" value="DAO_C"/>
</dbReference>
<evidence type="ECO:0000259" key="10">
    <source>
        <dbReference type="Pfam" id="PF16901"/>
    </source>
</evidence>
<feature type="transmembrane region" description="Helical" evidence="8">
    <location>
        <begin position="20"/>
        <end position="39"/>
    </location>
</feature>
<dbReference type="Gene3D" id="3.30.9.10">
    <property type="entry name" value="D-Amino Acid Oxidase, subunit A, domain 2"/>
    <property type="match status" value="1"/>
</dbReference>
<dbReference type="EMBL" id="CP150637">
    <property type="protein sequence ID" value="WZW88284.1"/>
    <property type="molecule type" value="Genomic_DNA"/>
</dbReference>
<keyword evidence="8" id="KW-0812">Transmembrane</keyword>
<feature type="compositionally biased region" description="Polar residues" evidence="7">
    <location>
        <begin position="247"/>
        <end position="264"/>
    </location>
</feature>
<sequence>MKLASKSRRKHYQQLRENHYDLIIIGGGISGAAIALDAVTRGMKVALLEKQDFGFGASSRSTKLIHGGLRYLQSFQLKQVMHSGEERALLYENAPHLVTRRKMLIPFYKGGSFGKIRTAIGLRLYDYLAKVKADERQQIHSKSALLSLVPALTDQGLKGAGEYVEYVVDDARLTLEIIKKAMEKGAHCFNYLAAIDFNYDDKGYIEGVVARDQLTGNRYLIEGDFCLNAAGAWRQSLLTSQDDHSIDSSTATVKDQSSTDRSANNRLPDSAIKWIKGAHIVFDQTYFPLKEAVCIEIDPQEEGSEPKRKKEMVMAIPYAGKTYVGVSQSEYEGNVDMPTISVSDQGYLLSAVQRFFPSLNLTSEMIESGWAGVMPITAHKEPSSKKDQPVSALLDEAENGLLTLMSGKLTGYRSLAQAVVDELASKIMTVKQRQFKPCQTAQLPVSGGDVGGSAGLDHFLQEAIKRGEAVQLTAEESRALAMRYGSNVDQLLTIAEKATPDVLQGLPLLLYTQLYYSVTEEGVMTPCDFFIRRLGALYFDIDLVKNHRVAVVEWMARYFGWSIAEVKRYNAELEQALYQATHAVEDDRIVKITHQTDDNQSQNRISKDAEEVGTQKNEVDV</sequence>
<organism evidence="11 12">
    <name type="scientific">Ignatzschineria larvae DSM 13226</name>
    <dbReference type="NCBI Taxonomy" id="1111732"/>
    <lineage>
        <taxon>Bacteria</taxon>
        <taxon>Pseudomonadati</taxon>
        <taxon>Pseudomonadota</taxon>
        <taxon>Gammaproteobacteria</taxon>
        <taxon>Cardiobacteriales</taxon>
        <taxon>Ignatzschineriaceae</taxon>
        <taxon>Ignatzschineria</taxon>
    </lineage>
</organism>
<dbReference type="Gene3D" id="1.10.8.870">
    <property type="entry name" value="Alpha-glycerophosphate oxidase, cap domain"/>
    <property type="match status" value="1"/>
</dbReference>
<dbReference type="Pfam" id="PF01266">
    <property type="entry name" value="DAO"/>
    <property type="match status" value="1"/>
</dbReference>
<feature type="region of interest" description="Disordered" evidence="7">
    <location>
        <begin position="244"/>
        <end position="264"/>
    </location>
</feature>
<evidence type="ECO:0000256" key="5">
    <source>
        <dbReference type="ARBA" id="ARBA00022827"/>
    </source>
</evidence>
<keyword evidence="12" id="KW-1185">Reference proteome</keyword>
<evidence type="ECO:0000259" key="9">
    <source>
        <dbReference type="Pfam" id="PF01266"/>
    </source>
</evidence>
<dbReference type="InterPro" id="IPR006076">
    <property type="entry name" value="FAD-dep_OxRdtase"/>
</dbReference>
<dbReference type="RefSeq" id="WP_051396142.1">
    <property type="nucleotide sequence ID" value="NZ_AZOD01000010.1"/>
</dbReference>
<dbReference type="Gene3D" id="3.50.50.60">
    <property type="entry name" value="FAD/NAD(P)-binding domain"/>
    <property type="match status" value="1"/>
</dbReference>
<keyword evidence="8" id="KW-0472">Membrane</keyword>
<keyword evidence="5" id="KW-0274">FAD</keyword>
<dbReference type="Pfam" id="PF16901">
    <property type="entry name" value="DAO_C"/>
    <property type="match status" value="1"/>
</dbReference>